<dbReference type="PANTHER" id="PTHR33490">
    <property type="entry name" value="BLR5614 PROTEIN-RELATED"/>
    <property type="match status" value="1"/>
</dbReference>
<keyword evidence="2" id="KW-0378">Hydrolase</keyword>
<dbReference type="PANTHER" id="PTHR33490:SF1">
    <property type="entry name" value="SLL1233 PROTEIN"/>
    <property type="match status" value="1"/>
</dbReference>
<dbReference type="Gene3D" id="3.10.620.30">
    <property type="match status" value="1"/>
</dbReference>
<dbReference type="EMBL" id="CP017675">
    <property type="protein sequence ID" value="APB33717.1"/>
    <property type="molecule type" value="Genomic_DNA"/>
</dbReference>
<name>A0A1J0ACQ6_9CYAN</name>
<keyword evidence="3" id="KW-1185">Reference proteome</keyword>
<feature type="domain" description="Transglutaminase-like" evidence="1">
    <location>
        <begin position="170"/>
        <end position="234"/>
    </location>
</feature>
<keyword evidence="2" id="KW-0645">Protease</keyword>
<dbReference type="STRING" id="1188229.GlitD10_1396"/>
<dbReference type="InterPro" id="IPR002931">
    <property type="entry name" value="Transglutaminase-like"/>
</dbReference>
<dbReference type="GO" id="GO:0006508">
    <property type="term" value="P:proteolysis"/>
    <property type="evidence" value="ECO:0007669"/>
    <property type="project" value="UniProtKB-KW"/>
</dbReference>
<dbReference type="SUPFAM" id="SSF54001">
    <property type="entry name" value="Cysteine proteinases"/>
    <property type="match status" value="1"/>
</dbReference>
<dbReference type="Pfam" id="PF01841">
    <property type="entry name" value="Transglut_core"/>
    <property type="match status" value="1"/>
</dbReference>
<evidence type="ECO:0000259" key="1">
    <source>
        <dbReference type="SMART" id="SM00460"/>
    </source>
</evidence>
<gene>
    <name evidence="2" type="ORF">GlitD10_1396</name>
</gene>
<dbReference type="InterPro" id="IPR038765">
    <property type="entry name" value="Papain-like_cys_pep_sf"/>
</dbReference>
<dbReference type="AlphaFoldDB" id="A0A1J0ACQ6"/>
<proteinExistence type="predicted"/>
<sequence>MRYQIRHRLRYTYPEPVQLSPQVLRLHPRCDSTQTVQTYDLTLDPPPQRHYQNLAIDGSTEVQVLFSQPMRHWEIQMTTVVVTHRENPFDFMLAPWAVDLPVNYPQGLAQELRPYWDVPADPTATTWAQELWVATEGQVLTFLNQLNQTIYQECTYLVRPTGAPWPAGITWQRRRGACRDLTVLFMAVCRAVGLAARFVSGYHAGDPDWQHRHLHAWAEVYLPGGGWRGYDPTQGLAVNDRYVALTARPHPQDTLPIMGQILTPGVTSDLAYQIEMQEL</sequence>
<dbReference type="OrthoDB" id="9787782at2"/>
<dbReference type="SMART" id="SM00460">
    <property type="entry name" value="TGc"/>
    <property type="match status" value="1"/>
</dbReference>
<accession>A0A1J0ACQ6</accession>
<dbReference type="Proteomes" id="UP000180235">
    <property type="component" value="Chromosome"/>
</dbReference>
<protein>
    <submittedName>
        <fullName evidence="2">Protease</fullName>
    </submittedName>
</protein>
<dbReference type="GO" id="GO:0008233">
    <property type="term" value="F:peptidase activity"/>
    <property type="evidence" value="ECO:0007669"/>
    <property type="project" value="UniProtKB-KW"/>
</dbReference>
<dbReference type="Pfam" id="PF08379">
    <property type="entry name" value="Bact_transglu_N"/>
    <property type="match status" value="1"/>
</dbReference>
<organism evidence="2 3">
    <name type="scientific">Gloeomargarita lithophora Alchichica-D10</name>
    <dbReference type="NCBI Taxonomy" id="1188229"/>
    <lineage>
        <taxon>Bacteria</taxon>
        <taxon>Bacillati</taxon>
        <taxon>Cyanobacteriota</taxon>
        <taxon>Cyanophyceae</taxon>
        <taxon>Gloeomargaritales</taxon>
        <taxon>Gloeomargaritaceae</taxon>
        <taxon>Gloeomargarita</taxon>
    </lineage>
</organism>
<dbReference type="KEGG" id="glt:GlitD10_1396"/>
<evidence type="ECO:0000313" key="2">
    <source>
        <dbReference type="EMBL" id="APB33717.1"/>
    </source>
</evidence>
<reference evidence="2 3" key="1">
    <citation type="submission" date="2016-10" db="EMBL/GenBank/DDBJ databases">
        <title>Description of Gloeomargarita lithophora gen. nov., sp. nov., a thylakoid-bearing basal-branching cyanobacterium with intracellular carbonates, and proposal for Gloeomargaritales ord. nov.</title>
        <authorList>
            <person name="Moreira D."/>
            <person name="Tavera R."/>
            <person name="Benzerara K."/>
            <person name="Skouri-Panet F."/>
            <person name="Couradeau E."/>
            <person name="Gerard E."/>
            <person name="Loussert C."/>
            <person name="Novelo E."/>
            <person name="Zivanovic Y."/>
            <person name="Lopez-Garcia P."/>
        </authorList>
    </citation>
    <scope>NUCLEOTIDE SEQUENCE [LARGE SCALE GENOMIC DNA]</scope>
    <source>
        <strain evidence="2 3">D10</strain>
    </source>
</reference>
<evidence type="ECO:0000313" key="3">
    <source>
        <dbReference type="Proteomes" id="UP000180235"/>
    </source>
</evidence>
<dbReference type="InterPro" id="IPR013589">
    <property type="entry name" value="Bac_transglu_N"/>
</dbReference>